<dbReference type="Proteomes" id="UP001177943">
    <property type="component" value="Chromosome"/>
</dbReference>
<dbReference type="EMBL" id="CP126084">
    <property type="protein sequence ID" value="WHX48269.1"/>
    <property type="molecule type" value="Genomic_DNA"/>
</dbReference>
<dbReference type="KEGG" id="pwn:QNH46_19530"/>
<protein>
    <submittedName>
        <fullName evidence="1">Uncharacterized protein</fullName>
    </submittedName>
</protein>
<dbReference type="RefSeq" id="WP_283925695.1">
    <property type="nucleotide sequence ID" value="NZ_CP126084.1"/>
</dbReference>
<name>A0AA95I0I0_9BACL</name>
<accession>A0AA95I0I0</accession>
<reference evidence="1" key="1">
    <citation type="submission" date="2023-05" db="EMBL/GenBank/DDBJ databases">
        <title>Comparative genomics of Bacillaceae isolates and their secondary metabolite potential.</title>
        <authorList>
            <person name="Song L."/>
            <person name="Nielsen L.J."/>
            <person name="Mohite O."/>
            <person name="Xu X."/>
            <person name="Weber T."/>
            <person name="Kovacs A.T."/>
        </authorList>
    </citation>
    <scope>NUCLEOTIDE SEQUENCE</scope>
    <source>
        <strain evidence="1">B2_4</strain>
    </source>
</reference>
<evidence type="ECO:0000313" key="1">
    <source>
        <dbReference type="EMBL" id="WHX48269.1"/>
    </source>
</evidence>
<proteinExistence type="predicted"/>
<sequence>MRCQWKMTGRSPVLSQAGNRELVRDLQNEGGIVKSFLLRPFRSTASSLIRGVIE</sequence>
<organism evidence="1 2">
    <name type="scientific">Paenibacillus woosongensis</name>
    <dbReference type="NCBI Taxonomy" id="307580"/>
    <lineage>
        <taxon>Bacteria</taxon>
        <taxon>Bacillati</taxon>
        <taxon>Bacillota</taxon>
        <taxon>Bacilli</taxon>
        <taxon>Bacillales</taxon>
        <taxon>Paenibacillaceae</taxon>
        <taxon>Paenibacillus</taxon>
    </lineage>
</organism>
<gene>
    <name evidence="1" type="ORF">QNH46_19530</name>
</gene>
<dbReference type="AlphaFoldDB" id="A0AA95I0I0"/>
<evidence type="ECO:0000313" key="2">
    <source>
        <dbReference type="Proteomes" id="UP001177943"/>
    </source>
</evidence>